<accession>A0ABD3G955</accession>
<reference evidence="1 2" key="1">
    <citation type="submission" date="2024-09" db="EMBL/GenBank/DDBJ databases">
        <title>Genome sequencing and assembly of Phytophthora oleae, isolate VK10A, causative agent of rot of olive drupes.</title>
        <authorList>
            <person name="Conti Taguali S."/>
            <person name="Riolo M."/>
            <person name="La Spada F."/>
            <person name="Cacciola S.O."/>
            <person name="Dionisio G."/>
        </authorList>
    </citation>
    <scope>NUCLEOTIDE SEQUENCE [LARGE SCALE GENOMIC DNA]</scope>
    <source>
        <strain evidence="1 2">VK10A</strain>
    </source>
</reference>
<evidence type="ECO:0000313" key="2">
    <source>
        <dbReference type="Proteomes" id="UP001632037"/>
    </source>
</evidence>
<dbReference type="EMBL" id="JBIMZQ010000001">
    <property type="protein sequence ID" value="KAL3674319.1"/>
    <property type="molecule type" value="Genomic_DNA"/>
</dbReference>
<keyword evidence="2" id="KW-1185">Reference proteome</keyword>
<gene>
    <name evidence="1" type="ORF">V7S43_000274</name>
</gene>
<comment type="caution">
    <text evidence="1">The sequence shown here is derived from an EMBL/GenBank/DDBJ whole genome shotgun (WGS) entry which is preliminary data.</text>
</comment>
<dbReference type="AlphaFoldDB" id="A0ABD3G955"/>
<protein>
    <submittedName>
        <fullName evidence="1">Uncharacterized protein</fullName>
    </submittedName>
</protein>
<sequence>MKAAWGKHEADCNKVVEARETVKQTGAEVTGVPCRIDPEAMLCLNRRALDVYEKHGVSEPPGRGSKMDVGKKLAFFLDVLKEHDSSSPENRNLPLAEKLFLNRRFNNTYKHAMETFPPNELNRLNTLMKTNHVGAANREP</sequence>
<proteinExistence type="predicted"/>
<organism evidence="1 2">
    <name type="scientific">Phytophthora oleae</name>
    <dbReference type="NCBI Taxonomy" id="2107226"/>
    <lineage>
        <taxon>Eukaryota</taxon>
        <taxon>Sar</taxon>
        <taxon>Stramenopiles</taxon>
        <taxon>Oomycota</taxon>
        <taxon>Peronosporomycetes</taxon>
        <taxon>Peronosporales</taxon>
        <taxon>Peronosporaceae</taxon>
        <taxon>Phytophthora</taxon>
    </lineage>
</organism>
<evidence type="ECO:0000313" key="1">
    <source>
        <dbReference type="EMBL" id="KAL3674319.1"/>
    </source>
</evidence>
<name>A0ABD3G955_9STRA</name>
<dbReference type="Proteomes" id="UP001632037">
    <property type="component" value="Unassembled WGS sequence"/>
</dbReference>